<sequence>MRERDGECQTQLCDADRPVTFNSLQHLEFLFSIMTLKLYFDMISQPSRTLYIFFKTCNIPFEKKIVNLRKLEHHTPEFEKINPFKKVPAIDHDGFKLTESIAIMRYACREFKVDDHWYPSDSKARAKVDKFIEWHYFNIRLHCSKYFLAKFLNPLLRGTSPKPEKIAKLEKAMSDNIDPIENIWLKDKLYLTGNTISVADIFGACELEQPRIAGYNPRNGRPRLTAWLERVAAETNPHYDDANKFIDEVIAQTSKMFS</sequence>
<name>A0A6I9VP01_9HYME</name>
<dbReference type="InterPro" id="IPR040077">
    <property type="entry name" value="GST_C_Theta"/>
</dbReference>
<dbReference type="InterPro" id="IPR040075">
    <property type="entry name" value="GST_N_Theta"/>
</dbReference>
<dbReference type="Gene3D" id="1.20.1050.10">
    <property type="match status" value="1"/>
</dbReference>
<dbReference type="PROSITE" id="PS50405">
    <property type="entry name" value="GST_CTER"/>
    <property type="match status" value="1"/>
</dbReference>
<evidence type="ECO:0000259" key="8">
    <source>
        <dbReference type="PROSITE" id="PS50404"/>
    </source>
</evidence>
<dbReference type="PANTHER" id="PTHR43917">
    <property type="match status" value="1"/>
</dbReference>
<dbReference type="FunFam" id="1.20.1050.10:FF:000008">
    <property type="entry name" value="Glutathione S-transferase theta-1"/>
    <property type="match status" value="1"/>
</dbReference>
<dbReference type="AlphaFoldDB" id="A0A6I9VP01"/>
<evidence type="ECO:0000256" key="4">
    <source>
        <dbReference type="ARBA" id="ARBA00012452"/>
    </source>
</evidence>
<comment type="subunit">
    <text evidence="3">Homodimer.</text>
</comment>
<dbReference type="SUPFAM" id="SSF52833">
    <property type="entry name" value="Thioredoxin-like"/>
    <property type="match status" value="1"/>
</dbReference>
<dbReference type="GO" id="GO:0005737">
    <property type="term" value="C:cytoplasm"/>
    <property type="evidence" value="ECO:0007669"/>
    <property type="project" value="UniProtKB-SubCell"/>
</dbReference>
<dbReference type="PANTHER" id="PTHR43917:SF8">
    <property type="entry name" value="GH16740P-RELATED"/>
    <property type="match status" value="1"/>
</dbReference>
<feature type="domain" description="GST N-terminal" evidence="8">
    <location>
        <begin position="34"/>
        <end position="115"/>
    </location>
</feature>
<dbReference type="InterPro" id="IPR040079">
    <property type="entry name" value="Glutathione_S-Trfase"/>
</dbReference>
<comment type="similarity">
    <text evidence="2">Belongs to the GST superfamily. Theta family.</text>
</comment>
<evidence type="ECO:0000259" key="9">
    <source>
        <dbReference type="PROSITE" id="PS50405"/>
    </source>
</evidence>
<reference evidence="11" key="1">
    <citation type="submission" date="2025-08" db="UniProtKB">
        <authorList>
            <consortium name="RefSeq"/>
        </authorList>
    </citation>
    <scope>IDENTIFICATION</scope>
</reference>
<dbReference type="GeneID" id="105422618"/>
<evidence type="ECO:0000256" key="2">
    <source>
        <dbReference type="ARBA" id="ARBA00009899"/>
    </source>
</evidence>
<keyword evidence="5" id="KW-0963">Cytoplasm</keyword>
<dbReference type="SFLD" id="SFLDG01153">
    <property type="entry name" value="Main.4:_Theta-like"/>
    <property type="match status" value="1"/>
</dbReference>
<dbReference type="InterPro" id="IPR004045">
    <property type="entry name" value="Glutathione_S-Trfase_N"/>
</dbReference>
<dbReference type="InterPro" id="IPR010987">
    <property type="entry name" value="Glutathione-S-Trfase_C-like"/>
</dbReference>
<organism evidence="10 11">
    <name type="scientific">Pogonomyrmex barbatus</name>
    <name type="common">red harvester ant</name>
    <dbReference type="NCBI Taxonomy" id="144034"/>
    <lineage>
        <taxon>Eukaryota</taxon>
        <taxon>Metazoa</taxon>
        <taxon>Ecdysozoa</taxon>
        <taxon>Arthropoda</taxon>
        <taxon>Hexapoda</taxon>
        <taxon>Insecta</taxon>
        <taxon>Pterygota</taxon>
        <taxon>Neoptera</taxon>
        <taxon>Endopterygota</taxon>
        <taxon>Hymenoptera</taxon>
        <taxon>Apocrita</taxon>
        <taxon>Aculeata</taxon>
        <taxon>Formicoidea</taxon>
        <taxon>Formicidae</taxon>
        <taxon>Myrmicinae</taxon>
        <taxon>Pogonomyrmex</taxon>
    </lineage>
</organism>
<dbReference type="InterPro" id="IPR004046">
    <property type="entry name" value="GST_C"/>
</dbReference>
<dbReference type="Pfam" id="PF02798">
    <property type="entry name" value="GST_N"/>
    <property type="match status" value="1"/>
</dbReference>
<dbReference type="PROSITE" id="PS50404">
    <property type="entry name" value="GST_NTER"/>
    <property type="match status" value="1"/>
</dbReference>
<keyword evidence="6" id="KW-0808">Transferase</keyword>
<evidence type="ECO:0000313" key="10">
    <source>
        <dbReference type="Proteomes" id="UP000504615"/>
    </source>
</evidence>
<dbReference type="EC" id="2.5.1.18" evidence="4"/>
<dbReference type="SUPFAM" id="SSF47616">
    <property type="entry name" value="GST C-terminal domain-like"/>
    <property type="match status" value="1"/>
</dbReference>
<evidence type="ECO:0000256" key="3">
    <source>
        <dbReference type="ARBA" id="ARBA00011738"/>
    </source>
</evidence>
<dbReference type="CDD" id="cd03050">
    <property type="entry name" value="GST_N_Theta"/>
    <property type="match status" value="1"/>
</dbReference>
<dbReference type="GO" id="GO:0006749">
    <property type="term" value="P:glutathione metabolic process"/>
    <property type="evidence" value="ECO:0007669"/>
    <property type="project" value="TreeGrafter"/>
</dbReference>
<dbReference type="RefSeq" id="XP_011630359.1">
    <property type="nucleotide sequence ID" value="XM_011632057.2"/>
</dbReference>
<dbReference type="Pfam" id="PF00043">
    <property type="entry name" value="GST_C"/>
    <property type="match status" value="1"/>
</dbReference>
<gene>
    <name evidence="11" type="primary">LOC105422618</name>
</gene>
<evidence type="ECO:0000256" key="6">
    <source>
        <dbReference type="ARBA" id="ARBA00022679"/>
    </source>
</evidence>
<evidence type="ECO:0000256" key="1">
    <source>
        <dbReference type="ARBA" id="ARBA00004496"/>
    </source>
</evidence>
<feature type="domain" description="GST C-terminal" evidence="9">
    <location>
        <begin position="121"/>
        <end position="257"/>
    </location>
</feature>
<keyword evidence="10" id="KW-1185">Reference proteome</keyword>
<dbReference type="InterPro" id="IPR036249">
    <property type="entry name" value="Thioredoxin-like_sf"/>
</dbReference>
<dbReference type="OrthoDB" id="422574at2759"/>
<accession>A0A6I9VP01</accession>
<protein>
    <recommendedName>
        <fullName evidence="4">glutathione transferase</fullName>
        <ecNumber evidence="4">2.5.1.18</ecNumber>
    </recommendedName>
</protein>
<dbReference type="KEGG" id="pbar:105422618"/>
<dbReference type="Proteomes" id="UP000504615">
    <property type="component" value="Unplaced"/>
</dbReference>
<proteinExistence type="inferred from homology"/>
<dbReference type="InterPro" id="IPR051369">
    <property type="entry name" value="GST_Theta"/>
</dbReference>
<dbReference type="InterPro" id="IPR036282">
    <property type="entry name" value="Glutathione-S-Trfase_C_sf"/>
</dbReference>
<evidence type="ECO:0000256" key="7">
    <source>
        <dbReference type="ARBA" id="ARBA00047960"/>
    </source>
</evidence>
<dbReference type="FunFam" id="3.40.30.10:FF:000176">
    <property type="entry name" value="Glutathione S-transferase theta-1"/>
    <property type="match status" value="1"/>
</dbReference>
<evidence type="ECO:0000256" key="5">
    <source>
        <dbReference type="ARBA" id="ARBA00022490"/>
    </source>
</evidence>
<evidence type="ECO:0000313" key="11">
    <source>
        <dbReference type="RefSeq" id="XP_011630359.1"/>
    </source>
</evidence>
<dbReference type="GO" id="GO:0004364">
    <property type="term" value="F:glutathione transferase activity"/>
    <property type="evidence" value="ECO:0007669"/>
    <property type="project" value="UniProtKB-EC"/>
</dbReference>
<comment type="subcellular location">
    <subcellularLocation>
        <location evidence="1">Cytoplasm</location>
    </subcellularLocation>
</comment>
<dbReference type="Gene3D" id="3.40.30.10">
    <property type="entry name" value="Glutaredoxin"/>
    <property type="match status" value="1"/>
</dbReference>
<dbReference type="SFLD" id="SFLDS00019">
    <property type="entry name" value="Glutathione_Transferase_(cytos"/>
    <property type="match status" value="1"/>
</dbReference>
<dbReference type="SFLD" id="SFLDG00358">
    <property type="entry name" value="Main_(cytGST)"/>
    <property type="match status" value="1"/>
</dbReference>
<comment type="catalytic activity">
    <reaction evidence="7">
        <text>RX + glutathione = an S-substituted glutathione + a halide anion + H(+)</text>
        <dbReference type="Rhea" id="RHEA:16437"/>
        <dbReference type="ChEBI" id="CHEBI:15378"/>
        <dbReference type="ChEBI" id="CHEBI:16042"/>
        <dbReference type="ChEBI" id="CHEBI:17792"/>
        <dbReference type="ChEBI" id="CHEBI:57925"/>
        <dbReference type="ChEBI" id="CHEBI:90779"/>
        <dbReference type="EC" id="2.5.1.18"/>
    </reaction>
</comment>
<dbReference type="CDD" id="cd03183">
    <property type="entry name" value="GST_C_Theta"/>
    <property type="match status" value="1"/>
</dbReference>